<dbReference type="Gene3D" id="1.10.10.60">
    <property type="entry name" value="Homeodomain-like"/>
    <property type="match status" value="1"/>
</dbReference>
<feature type="region of interest" description="Disordered" evidence="1">
    <location>
        <begin position="285"/>
        <end position="338"/>
    </location>
</feature>
<feature type="compositionally biased region" description="Basic and acidic residues" evidence="1">
    <location>
        <begin position="309"/>
        <end position="319"/>
    </location>
</feature>
<reference evidence="3" key="1">
    <citation type="submission" date="2020-05" db="EMBL/GenBank/DDBJ databases">
        <title>WGS assembly of Panicum virgatum.</title>
        <authorList>
            <person name="Lovell J.T."/>
            <person name="Jenkins J."/>
            <person name="Shu S."/>
            <person name="Juenger T.E."/>
            <person name="Schmutz J."/>
        </authorList>
    </citation>
    <scope>NUCLEOTIDE SEQUENCE</scope>
    <source>
        <strain evidence="3">AP13</strain>
    </source>
</reference>
<name>A0A8T0SS42_PANVG</name>
<dbReference type="PROSITE" id="PS50090">
    <property type="entry name" value="MYB_LIKE"/>
    <property type="match status" value="1"/>
</dbReference>
<dbReference type="PANTHER" id="PTHR45224">
    <property type="entry name" value="OS01G0527900 PROTEIN-RELATED"/>
    <property type="match status" value="1"/>
</dbReference>
<feature type="compositionally biased region" description="Low complexity" evidence="1">
    <location>
        <begin position="38"/>
        <end position="54"/>
    </location>
</feature>
<evidence type="ECO:0000256" key="1">
    <source>
        <dbReference type="SAM" id="MobiDB-lite"/>
    </source>
</evidence>
<feature type="region of interest" description="Disordered" evidence="1">
    <location>
        <begin position="1"/>
        <end position="57"/>
    </location>
</feature>
<protein>
    <recommendedName>
        <fullName evidence="2">Myb-like domain-containing protein</fullName>
    </recommendedName>
</protein>
<accession>A0A8T0SS42</accession>
<evidence type="ECO:0000313" key="4">
    <source>
        <dbReference type="Proteomes" id="UP000823388"/>
    </source>
</evidence>
<feature type="domain" description="Myb-like" evidence="2">
    <location>
        <begin position="146"/>
        <end position="215"/>
    </location>
</feature>
<feature type="compositionally biased region" description="Basic residues" evidence="1">
    <location>
        <begin position="320"/>
        <end position="329"/>
    </location>
</feature>
<dbReference type="SMART" id="SM00717">
    <property type="entry name" value="SANT"/>
    <property type="match status" value="1"/>
</dbReference>
<feature type="compositionally biased region" description="Polar residues" evidence="1">
    <location>
        <begin position="1"/>
        <end position="31"/>
    </location>
</feature>
<feature type="region of interest" description="Disordered" evidence="1">
    <location>
        <begin position="387"/>
        <end position="407"/>
    </location>
</feature>
<dbReference type="Proteomes" id="UP000823388">
    <property type="component" value="Chromosome 5K"/>
</dbReference>
<feature type="compositionally biased region" description="Polar residues" evidence="1">
    <location>
        <begin position="291"/>
        <end position="302"/>
    </location>
</feature>
<comment type="caution">
    <text evidence="3">The sequence shown here is derived from an EMBL/GenBank/DDBJ whole genome shotgun (WGS) entry which is preliminary data.</text>
</comment>
<dbReference type="PANTHER" id="PTHR45224:SF10">
    <property type="entry name" value="OS09G0317700 PROTEIN"/>
    <property type="match status" value="1"/>
</dbReference>
<dbReference type="CDD" id="cd00167">
    <property type="entry name" value="SANT"/>
    <property type="match status" value="1"/>
</dbReference>
<dbReference type="InterPro" id="IPR001005">
    <property type="entry name" value="SANT/Myb"/>
</dbReference>
<organism evidence="3 4">
    <name type="scientific">Panicum virgatum</name>
    <name type="common">Blackwell switchgrass</name>
    <dbReference type="NCBI Taxonomy" id="38727"/>
    <lineage>
        <taxon>Eukaryota</taxon>
        <taxon>Viridiplantae</taxon>
        <taxon>Streptophyta</taxon>
        <taxon>Embryophyta</taxon>
        <taxon>Tracheophyta</taxon>
        <taxon>Spermatophyta</taxon>
        <taxon>Magnoliopsida</taxon>
        <taxon>Liliopsida</taxon>
        <taxon>Poales</taxon>
        <taxon>Poaceae</taxon>
        <taxon>PACMAD clade</taxon>
        <taxon>Panicoideae</taxon>
        <taxon>Panicodae</taxon>
        <taxon>Paniceae</taxon>
        <taxon>Panicinae</taxon>
        <taxon>Panicum</taxon>
        <taxon>Panicum sect. Hiantes</taxon>
    </lineage>
</organism>
<proteinExistence type="predicted"/>
<keyword evidence="4" id="KW-1185">Reference proteome</keyword>
<sequence>MDDSTPNPLQRSNSYPQEQGDPSNRPTTGYQQPPFANFPPQLNPQLQPQFPQNFSPYGMPPNYHPYGGFHPGIPYEANFSFPPAGMFGRGATIEGVRSSSPVESMAYSHGDVGSGPASPISPVQHNNMNADISNQEVWSDTSEGEEKKSGRMHWSEEEDLKLFSAWLHHSVDPVKGNSQKGESFWKNIVAEFNSNVRPERRRTVAQCKTHYTKINKLVVHFNGCWIRMHHAYRSGQSDDQIMAKAHAVYKRETQGRAFTLDYWWKAVNDQPKWAKRSENQEMAANKRLKQTESGAYTSSSNQESEDGEPVERSRPEGQKKAKAKMKGKEKKLTPEMSLESLKAERMKAYHEATKVRAEAVEKAAKATIEKTKVEMLEKYLNLLAEDTTGYNDKRKQGHDSALSYLQS</sequence>
<evidence type="ECO:0000259" key="2">
    <source>
        <dbReference type="PROSITE" id="PS50090"/>
    </source>
</evidence>
<gene>
    <name evidence="3" type="ORF">PVAP13_5KG595500</name>
</gene>
<evidence type="ECO:0000313" key="3">
    <source>
        <dbReference type="EMBL" id="KAG2601431.1"/>
    </source>
</evidence>
<dbReference type="AlphaFoldDB" id="A0A8T0SS42"/>
<dbReference type="EMBL" id="CM029045">
    <property type="protein sequence ID" value="KAG2601431.1"/>
    <property type="molecule type" value="Genomic_DNA"/>
</dbReference>